<evidence type="ECO:0000313" key="2">
    <source>
        <dbReference type="Proteomes" id="UP000647241"/>
    </source>
</evidence>
<evidence type="ECO:0000313" key="1">
    <source>
        <dbReference type="EMBL" id="GGG71169.1"/>
    </source>
</evidence>
<sequence>MVLHRRSRYRLMYLAVVLSFCLVQMKAQQRSLDLSATKAEATFNVPKKVWTDINSFVFLVAFDSYTPGATNTAYPSRFGKLASYPRLRAAARTWRTSTFPRINDIAGQLATNDIRTLLMALDSSMKKRNSDPVAAQAEFDSTYKILRQRFTRLQDLTATTTAEEAEFNNAGRAAIAEYERQHFPDNQWVKIGPQLNDVQTALALMNGQWGALISDLDDLRQRMTKDNLVGLDIRISLRTWEDIQKSANGFITDMPTQQKYLTGNNYYDNCPIDENAYYEMTDLFVANRGLVLASDNTADLKILPRPSGGRDAREEWRFRKIGSGWFRIENKAKGALFALDTGKMAATGNYTGQYWRCMPIQNASWIRLINSFQGEFRSLDSSQQQAFMSPTANVSGQYWRFTKVGP</sequence>
<comment type="caution">
    <text evidence="1">The sequence shown here is derived from an EMBL/GenBank/DDBJ whole genome shotgun (WGS) entry which is preliminary data.</text>
</comment>
<name>A0A917H8L8_9BACT</name>
<evidence type="ECO:0008006" key="3">
    <source>
        <dbReference type="Google" id="ProtNLM"/>
    </source>
</evidence>
<gene>
    <name evidence="1" type="ORF">GCM10011585_11720</name>
</gene>
<dbReference type="Proteomes" id="UP000647241">
    <property type="component" value="Unassembled WGS sequence"/>
</dbReference>
<protein>
    <recommendedName>
        <fullName evidence="3">Ricin-type beta-trefoil lectin protein</fullName>
    </recommendedName>
</protein>
<reference evidence="1" key="1">
    <citation type="journal article" date="2014" name="Int. J. Syst. Evol. Microbiol.">
        <title>Complete genome sequence of Corynebacterium casei LMG S-19264T (=DSM 44701T), isolated from a smear-ripened cheese.</title>
        <authorList>
            <consortium name="US DOE Joint Genome Institute (JGI-PGF)"/>
            <person name="Walter F."/>
            <person name="Albersmeier A."/>
            <person name="Kalinowski J."/>
            <person name="Ruckert C."/>
        </authorList>
    </citation>
    <scope>NUCLEOTIDE SEQUENCE</scope>
    <source>
        <strain evidence="1">CGMCC 1.12997</strain>
    </source>
</reference>
<dbReference type="EMBL" id="BMGT01000002">
    <property type="protein sequence ID" value="GGG71169.1"/>
    <property type="molecule type" value="Genomic_DNA"/>
</dbReference>
<dbReference type="AlphaFoldDB" id="A0A917H8L8"/>
<keyword evidence="2" id="KW-1185">Reference proteome</keyword>
<dbReference type="InterPro" id="IPR035992">
    <property type="entry name" value="Ricin_B-like_lectins"/>
</dbReference>
<proteinExistence type="predicted"/>
<organism evidence="1 2">
    <name type="scientific">Edaphobacter dinghuensis</name>
    <dbReference type="NCBI Taxonomy" id="1560005"/>
    <lineage>
        <taxon>Bacteria</taxon>
        <taxon>Pseudomonadati</taxon>
        <taxon>Acidobacteriota</taxon>
        <taxon>Terriglobia</taxon>
        <taxon>Terriglobales</taxon>
        <taxon>Acidobacteriaceae</taxon>
        <taxon>Edaphobacter</taxon>
    </lineage>
</organism>
<accession>A0A917H8L8</accession>
<dbReference type="SUPFAM" id="SSF50370">
    <property type="entry name" value="Ricin B-like lectins"/>
    <property type="match status" value="1"/>
</dbReference>
<dbReference type="Gene3D" id="1.20.1170.10">
    <property type="match status" value="1"/>
</dbReference>
<reference evidence="1" key="2">
    <citation type="submission" date="2020-09" db="EMBL/GenBank/DDBJ databases">
        <authorList>
            <person name="Sun Q."/>
            <person name="Zhou Y."/>
        </authorList>
    </citation>
    <scope>NUCLEOTIDE SEQUENCE</scope>
    <source>
        <strain evidence="1">CGMCC 1.12997</strain>
    </source>
</reference>
<dbReference type="RefSeq" id="WP_188553279.1">
    <property type="nucleotide sequence ID" value="NZ_BMGT01000002.1"/>
</dbReference>